<feature type="compositionally biased region" description="Polar residues" evidence="1">
    <location>
        <begin position="190"/>
        <end position="208"/>
    </location>
</feature>
<keyword evidence="2" id="KW-1185">Reference proteome</keyword>
<dbReference type="WBParaSite" id="jg19680">
    <property type="protein sequence ID" value="jg19680"/>
    <property type="gene ID" value="jg19680"/>
</dbReference>
<organism evidence="2 3">
    <name type="scientific">Ditylenchus dipsaci</name>
    <dbReference type="NCBI Taxonomy" id="166011"/>
    <lineage>
        <taxon>Eukaryota</taxon>
        <taxon>Metazoa</taxon>
        <taxon>Ecdysozoa</taxon>
        <taxon>Nematoda</taxon>
        <taxon>Chromadorea</taxon>
        <taxon>Rhabditida</taxon>
        <taxon>Tylenchina</taxon>
        <taxon>Tylenchomorpha</taxon>
        <taxon>Sphaerularioidea</taxon>
        <taxon>Anguinidae</taxon>
        <taxon>Anguininae</taxon>
        <taxon>Ditylenchus</taxon>
    </lineage>
</organism>
<evidence type="ECO:0000313" key="2">
    <source>
        <dbReference type="Proteomes" id="UP000887574"/>
    </source>
</evidence>
<dbReference type="Proteomes" id="UP000887574">
    <property type="component" value="Unplaced"/>
</dbReference>
<feature type="region of interest" description="Disordered" evidence="1">
    <location>
        <begin position="188"/>
        <end position="208"/>
    </location>
</feature>
<accession>A0A915DIQ6</accession>
<reference evidence="3" key="1">
    <citation type="submission" date="2022-11" db="UniProtKB">
        <authorList>
            <consortium name="WormBaseParasite"/>
        </authorList>
    </citation>
    <scope>IDENTIFICATION</scope>
</reference>
<dbReference type="AlphaFoldDB" id="A0A915DIQ6"/>
<protein>
    <submittedName>
        <fullName evidence="3">BESS domain-containing protein</fullName>
    </submittedName>
</protein>
<sequence length="208" mass="23005">MFGQQESNNIIEDQRISAIYEDQSVSYSSAQNSIINVRSVARVSCRRSMARNETQAHRCATLSASSCSIAFPSSRILPRWSCATKTFTLLIVLLTVMLPANLVRSATFFYGATDDSQNSPAPAAGASSELSKYSSGSKLSEDDLKSVYTFCSLLPMLESSGRIQKNDQSREICEKLIVMLQPMFAKRRSSTPVTTKQRRSIFSSEDVK</sequence>
<name>A0A915DIQ6_9BILA</name>
<proteinExistence type="predicted"/>
<evidence type="ECO:0000313" key="3">
    <source>
        <dbReference type="WBParaSite" id="jg19680"/>
    </source>
</evidence>
<evidence type="ECO:0000256" key="1">
    <source>
        <dbReference type="SAM" id="MobiDB-lite"/>
    </source>
</evidence>